<evidence type="ECO:0000313" key="1">
    <source>
        <dbReference type="EMBL" id="GAU27729.1"/>
    </source>
</evidence>
<keyword evidence="2" id="KW-1185">Reference proteome</keyword>
<gene>
    <name evidence="1" type="ORF">TSUD_215380</name>
</gene>
<proteinExistence type="predicted"/>
<dbReference type="EMBL" id="DF973361">
    <property type="protein sequence ID" value="GAU27729.1"/>
    <property type="molecule type" value="Genomic_DNA"/>
</dbReference>
<evidence type="ECO:0000313" key="2">
    <source>
        <dbReference type="Proteomes" id="UP000242715"/>
    </source>
</evidence>
<organism evidence="1 2">
    <name type="scientific">Trifolium subterraneum</name>
    <name type="common">Subterranean clover</name>
    <dbReference type="NCBI Taxonomy" id="3900"/>
    <lineage>
        <taxon>Eukaryota</taxon>
        <taxon>Viridiplantae</taxon>
        <taxon>Streptophyta</taxon>
        <taxon>Embryophyta</taxon>
        <taxon>Tracheophyta</taxon>
        <taxon>Spermatophyta</taxon>
        <taxon>Magnoliopsida</taxon>
        <taxon>eudicotyledons</taxon>
        <taxon>Gunneridae</taxon>
        <taxon>Pentapetalae</taxon>
        <taxon>rosids</taxon>
        <taxon>fabids</taxon>
        <taxon>Fabales</taxon>
        <taxon>Fabaceae</taxon>
        <taxon>Papilionoideae</taxon>
        <taxon>50 kb inversion clade</taxon>
        <taxon>NPAAA clade</taxon>
        <taxon>Hologalegina</taxon>
        <taxon>IRL clade</taxon>
        <taxon>Trifolieae</taxon>
        <taxon>Trifolium</taxon>
    </lineage>
</organism>
<protein>
    <submittedName>
        <fullName evidence="1">Uncharacterized protein</fullName>
    </submittedName>
</protein>
<accession>A0A2Z6N7W7</accession>
<name>A0A2Z6N7W7_TRISU</name>
<dbReference type="Proteomes" id="UP000242715">
    <property type="component" value="Unassembled WGS sequence"/>
</dbReference>
<dbReference type="AlphaFoldDB" id="A0A2Z6N7W7"/>
<reference evidence="2" key="1">
    <citation type="journal article" date="2017" name="Front. Plant Sci.">
        <title>Climate Clever Clovers: New Paradigm to Reduce the Environmental Footprint of Ruminants by Breeding Low Methanogenic Forages Utilizing Haplotype Variation.</title>
        <authorList>
            <person name="Kaur P."/>
            <person name="Appels R."/>
            <person name="Bayer P.E."/>
            <person name="Keeble-Gagnere G."/>
            <person name="Wang J."/>
            <person name="Hirakawa H."/>
            <person name="Shirasawa K."/>
            <person name="Vercoe P."/>
            <person name="Stefanova K."/>
            <person name="Durmic Z."/>
            <person name="Nichols P."/>
            <person name="Revell C."/>
            <person name="Isobe S.N."/>
            <person name="Edwards D."/>
            <person name="Erskine W."/>
        </authorList>
    </citation>
    <scope>NUCLEOTIDE SEQUENCE [LARGE SCALE GENOMIC DNA]</scope>
    <source>
        <strain evidence="2">cv. Daliak</strain>
    </source>
</reference>
<sequence>MSSICKGLDVRPDLVLVPNKICFAVQKEKNSPIKESFVEATINDFKVGEGMKVIDSAEEHV</sequence>